<accession>A0AAV9W170</accession>
<evidence type="ECO:0000256" key="1">
    <source>
        <dbReference type="SAM" id="MobiDB-lite"/>
    </source>
</evidence>
<dbReference type="EMBL" id="JAVHJL010000008">
    <property type="protein sequence ID" value="KAK6499128.1"/>
    <property type="molecule type" value="Genomic_DNA"/>
</dbReference>
<feature type="region of interest" description="Disordered" evidence="1">
    <location>
        <begin position="403"/>
        <end position="424"/>
    </location>
</feature>
<comment type="caution">
    <text evidence="2">The sequence shown here is derived from an EMBL/GenBank/DDBJ whole genome shotgun (WGS) entry which is preliminary data.</text>
</comment>
<feature type="region of interest" description="Disordered" evidence="1">
    <location>
        <begin position="156"/>
        <end position="219"/>
    </location>
</feature>
<dbReference type="AlphaFoldDB" id="A0AAV9W170"/>
<keyword evidence="3" id="KW-1185">Reference proteome</keyword>
<organism evidence="2 3">
    <name type="scientific">Arthrobotrys musiformis</name>
    <dbReference type="NCBI Taxonomy" id="47236"/>
    <lineage>
        <taxon>Eukaryota</taxon>
        <taxon>Fungi</taxon>
        <taxon>Dikarya</taxon>
        <taxon>Ascomycota</taxon>
        <taxon>Pezizomycotina</taxon>
        <taxon>Orbiliomycetes</taxon>
        <taxon>Orbiliales</taxon>
        <taxon>Orbiliaceae</taxon>
        <taxon>Arthrobotrys</taxon>
    </lineage>
</organism>
<feature type="compositionally biased region" description="Acidic residues" evidence="1">
    <location>
        <begin position="403"/>
        <end position="412"/>
    </location>
</feature>
<proteinExistence type="predicted"/>
<reference evidence="2 3" key="1">
    <citation type="submission" date="2023-08" db="EMBL/GenBank/DDBJ databases">
        <authorList>
            <person name="Palmer J.M."/>
        </authorList>
    </citation>
    <scope>NUCLEOTIDE SEQUENCE [LARGE SCALE GENOMIC DNA]</scope>
    <source>
        <strain evidence="2 3">TWF481</strain>
    </source>
</reference>
<protein>
    <submittedName>
        <fullName evidence="2">Uncharacterized protein</fullName>
    </submittedName>
</protein>
<feature type="compositionally biased region" description="Low complexity" evidence="1">
    <location>
        <begin position="197"/>
        <end position="209"/>
    </location>
</feature>
<sequence>MSSEITMNRIDLSEGEVKTEECRKALPKPDPNEVPVIDRAKDPYMARLFGVNYDSRLVYVNIAPLALAFETVQLHSTFKATNPWFTPENQDVPEDDHKRARETLPISWEVFFDIHERLGVSRCSAPPEFEWNGVYDPRDPDIKAADDEMIQHLKEFAAKCPPSEDNRRKKRTPFVGSANKKYENGENGKGTHEDYDYNGNYDDGSSSDSANEYNPFEDPEGYLPWRKQRYIQYKDRPIRRPPIIPYGVHNPEPHAEEGFPAYFEGIIDKLTQEIRTELAKIDWMVDNPLKFTDRKTAGVWNVTIHDFHAERLKIWSKRALPEVFTSRPVSIAFNFGSTFDRYDPRLWVLEDDAPEPGAGAPFEFAQIGQNSLQYMLDIVRIHWNNLDPVDMYYLHDPVFTDSDSDSDNDDDSSASSSSSSSFRQRHLKTPIEHIFGRLLPPRRAVISLGLRIFALDLNILLQDLEPDFQELAEFAIFKYITSTPADDLQMRESLLVLWELTKIITLFTGEQPGRSHEVCTC</sequence>
<dbReference type="Proteomes" id="UP001370758">
    <property type="component" value="Unassembled WGS sequence"/>
</dbReference>
<name>A0AAV9W170_9PEZI</name>
<feature type="compositionally biased region" description="Basic and acidic residues" evidence="1">
    <location>
        <begin position="156"/>
        <end position="167"/>
    </location>
</feature>
<gene>
    <name evidence="2" type="ORF">TWF481_011699</name>
</gene>
<evidence type="ECO:0000313" key="2">
    <source>
        <dbReference type="EMBL" id="KAK6499128.1"/>
    </source>
</evidence>
<evidence type="ECO:0000313" key="3">
    <source>
        <dbReference type="Proteomes" id="UP001370758"/>
    </source>
</evidence>
<feature type="compositionally biased region" description="Basic and acidic residues" evidence="1">
    <location>
        <begin position="180"/>
        <end position="195"/>
    </location>
</feature>